<dbReference type="InterPro" id="IPR037175">
    <property type="entry name" value="KFase_sf"/>
</dbReference>
<dbReference type="SUPFAM" id="SSF102198">
    <property type="entry name" value="Putative cyclase"/>
    <property type="match status" value="1"/>
</dbReference>
<protein>
    <submittedName>
        <fullName evidence="1">Cyclase</fullName>
    </submittedName>
</protein>
<gene>
    <name evidence="1" type="ORF">SAMN04489714_2133</name>
</gene>
<sequence length="251" mass="27730">MTPQIIDLEQQRFDGMPVLGSHRPGYSYHLYRRHKDTLREQPGTLPRSSASGVIVMNEHAGTHIDALCHQADDLHFYGCSSRADTLENYDGFSEGGAESIPIIDAPGVLLDVAARSENGRVPPRTQVTAQDLEDCARDQRTHIEPGSVIFVRLGNDINWDNAERHLDGPGIHPSASQWLATYRPIAVGTDNVAWDLPGLSRCRLGGSILMRRQVRFASVSGPSGTSTDQRNRCTDGHQSLRQVAHKRTLTF</sequence>
<proteinExistence type="predicted"/>
<evidence type="ECO:0000313" key="1">
    <source>
        <dbReference type="EMBL" id="SDU09609.1"/>
    </source>
</evidence>
<dbReference type="Proteomes" id="UP000198976">
    <property type="component" value="Chromosome I"/>
</dbReference>
<dbReference type="InterPro" id="IPR007325">
    <property type="entry name" value="KFase/CYL"/>
</dbReference>
<organism evidence="1 2">
    <name type="scientific">Schaalia radingae</name>
    <dbReference type="NCBI Taxonomy" id="131110"/>
    <lineage>
        <taxon>Bacteria</taxon>
        <taxon>Bacillati</taxon>
        <taxon>Actinomycetota</taxon>
        <taxon>Actinomycetes</taxon>
        <taxon>Actinomycetales</taxon>
        <taxon>Actinomycetaceae</taxon>
        <taxon>Schaalia</taxon>
    </lineage>
</organism>
<reference evidence="1 2" key="1">
    <citation type="submission" date="2016-10" db="EMBL/GenBank/DDBJ databases">
        <authorList>
            <person name="Varghese N."/>
            <person name="Submissions S."/>
        </authorList>
    </citation>
    <scope>NUCLEOTIDE SEQUENCE [LARGE SCALE GENOMIC DNA]</scope>
    <source>
        <strain evidence="1 2">DSM 9169</strain>
    </source>
</reference>
<evidence type="ECO:0000313" key="2">
    <source>
        <dbReference type="Proteomes" id="UP000198976"/>
    </source>
</evidence>
<dbReference type="EMBL" id="LT629792">
    <property type="protein sequence ID" value="SDU09609.1"/>
    <property type="molecule type" value="Genomic_DNA"/>
</dbReference>
<accession>A0ABY0VCZ4</accession>
<dbReference type="Gene3D" id="3.50.30.50">
    <property type="entry name" value="Putative cyclase"/>
    <property type="match status" value="1"/>
</dbReference>
<name>A0ABY0VCZ4_9ACTO</name>
<keyword evidence="2" id="KW-1185">Reference proteome</keyword>
<dbReference type="RefSeq" id="WP_092649008.1">
    <property type="nucleotide sequence ID" value="NZ_LT629792.1"/>
</dbReference>
<dbReference type="Pfam" id="PF04199">
    <property type="entry name" value="Cyclase"/>
    <property type="match status" value="1"/>
</dbReference>